<sequence length="128" mass="12728">MTRLSGVPLELRVAGALLAGAGLAFLALGLGRWSAEGGADVLVLPCALAVLGVAAGAAVLTAHRAARIVGMVVASVAAVLHLLLALGGGAWWARLLSGLLAASQVYVFVLLNTGPARAGADHEEMGAR</sequence>
<feature type="transmembrane region" description="Helical" evidence="1">
    <location>
        <begin position="12"/>
        <end position="30"/>
    </location>
</feature>
<accession>A0A1M5APT2</accession>
<keyword evidence="1" id="KW-0812">Transmembrane</keyword>
<dbReference type="STRING" id="2017.SAMN05444320_103211"/>
<keyword evidence="1" id="KW-1133">Transmembrane helix</keyword>
<evidence type="ECO:0000313" key="2">
    <source>
        <dbReference type="EMBL" id="SHF32184.1"/>
    </source>
</evidence>
<feature type="transmembrane region" description="Helical" evidence="1">
    <location>
        <begin position="42"/>
        <end position="61"/>
    </location>
</feature>
<dbReference type="RefSeq" id="WP_073481423.1">
    <property type="nucleotide sequence ID" value="NZ_FQVN01000003.1"/>
</dbReference>
<evidence type="ECO:0000256" key="1">
    <source>
        <dbReference type="SAM" id="Phobius"/>
    </source>
</evidence>
<reference evidence="2 3" key="1">
    <citation type="submission" date="2016-11" db="EMBL/GenBank/DDBJ databases">
        <authorList>
            <person name="Jaros S."/>
            <person name="Januszkiewicz K."/>
            <person name="Wedrychowicz H."/>
        </authorList>
    </citation>
    <scope>NUCLEOTIDE SEQUENCE [LARGE SCALE GENOMIC DNA]</scope>
    <source>
        <strain evidence="2 3">DSM 44523</strain>
    </source>
</reference>
<feature type="transmembrane region" description="Helical" evidence="1">
    <location>
        <begin position="68"/>
        <end position="86"/>
    </location>
</feature>
<keyword evidence="1" id="KW-0472">Membrane</keyword>
<dbReference type="EMBL" id="FQVN01000003">
    <property type="protein sequence ID" value="SHF32184.1"/>
    <property type="molecule type" value="Genomic_DNA"/>
</dbReference>
<proteinExistence type="predicted"/>
<keyword evidence="3" id="KW-1185">Reference proteome</keyword>
<evidence type="ECO:0000313" key="3">
    <source>
        <dbReference type="Proteomes" id="UP000184501"/>
    </source>
</evidence>
<protein>
    <recommendedName>
        <fullName evidence="4">Integral membrane protein</fullName>
    </recommendedName>
</protein>
<gene>
    <name evidence="2" type="ORF">SAMN05444320_103211</name>
</gene>
<organism evidence="2 3">
    <name type="scientific">Streptoalloteichus hindustanus</name>
    <dbReference type="NCBI Taxonomy" id="2017"/>
    <lineage>
        <taxon>Bacteria</taxon>
        <taxon>Bacillati</taxon>
        <taxon>Actinomycetota</taxon>
        <taxon>Actinomycetes</taxon>
        <taxon>Pseudonocardiales</taxon>
        <taxon>Pseudonocardiaceae</taxon>
        <taxon>Streptoalloteichus</taxon>
    </lineage>
</organism>
<dbReference type="Proteomes" id="UP000184501">
    <property type="component" value="Unassembled WGS sequence"/>
</dbReference>
<evidence type="ECO:0008006" key="4">
    <source>
        <dbReference type="Google" id="ProtNLM"/>
    </source>
</evidence>
<feature type="transmembrane region" description="Helical" evidence="1">
    <location>
        <begin position="92"/>
        <end position="111"/>
    </location>
</feature>
<dbReference type="AlphaFoldDB" id="A0A1M5APT2"/>
<name>A0A1M5APT2_STRHI</name>